<keyword evidence="5 6" id="KW-0472">Membrane</keyword>
<reference evidence="9" key="1">
    <citation type="submission" date="2017-05" db="EMBL/GenBank/DDBJ databases">
        <title>Improved OligoMM genomes.</title>
        <authorList>
            <person name="Garzetti D."/>
        </authorList>
    </citation>
    <scope>NUCLEOTIDE SEQUENCE [LARGE SCALE GENOMIC DNA]</scope>
    <source>
        <strain evidence="9">KB18</strain>
    </source>
</reference>
<proteinExistence type="predicted"/>
<evidence type="ECO:0000256" key="2">
    <source>
        <dbReference type="ARBA" id="ARBA00022475"/>
    </source>
</evidence>
<feature type="domain" description="ABC3 transporter permease C-terminal" evidence="7">
    <location>
        <begin position="238"/>
        <end position="342"/>
    </location>
</feature>
<gene>
    <name evidence="8" type="ORF">ADH66_11205</name>
</gene>
<name>A0ABM6L6W6_9FIRM</name>
<organism evidence="8 9">
    <name type="scientific">Acutalibacter muris</name>
    <dbReference type="NCBI Taxonomy" id="1796620"/>
    <lineage>
        <taxon>Bacteria</taxon>
        <taxon>Bacillati</taxon>
        <taxon>Bacillota</taxon>
        <taxon>Clostridia</taxon>
        <taxon>Eubacteriales</taxon>
        <taxon>Acutalibacteraceae</taxon>
        <taxon>Acutalibacter</taxon>
    </lineage>
</organism>
<feature type="transmembrane region" description="Helical" evidence="6">
    <location>
        <begin position="322"/>
        <end position="345"/>
    </location>
</feature>
<evidence type="ECO:0000256" key="6">
    <source>
        <dbReference type="SAM" id="Phobius"/>
    </source>
</evidence>
<dbReference type="InterPro" id="IPR003838">
    <property type="entry name" value="ABC3_permease_C"/>
</dbReference>
<sequence>MCINIMRLSLYELRKNITKNPLLCFLFIIGSVLSCLIFIYYYGNNFSQKLGGHALNEAYRGFELQLKRKEDISASDLTVLDNFKIEEVEVSTGLDLPPEYRENLPDQVLPRICAYRDNFENVSSGSPIFEENSLSDNLIIVPKELSNLTSIRFNGIEFSVAGYSSSPEVFVVPIDAYTDNFQADTISYLCFDPLSDKEVKEAESILKNRFPAAAVLSPNNAKDMDKKEDSVAFIKVSMLYVTSLFSFLFLFRCMIDQSQHELTIYALLGAKKITIMKLLLWEVIVLSVSAFLIALAIHMIFYQSFFSQINIMDNIEYSVGDYAFVLLTTLLLSVCAAVPFAYTCCRSTVAQMKRNYNT</sequence>
<dbReference type="Proteomes" id="UP000196710">
    <property type="component" value="Chromosome"/>
</dbReference>
<feature type="transmembrane region" description="Helical" evidence="6">
    <location>
        <begin position="21"/>
        <end position="42"/>
    </location>
</feature>
<keyword evidence="2" id="KW-1003">Cell membrane</keyword>
<feature type="transmembrane region" description="Helical" evidence="6">
    <location>
        <begin position="232"/>
        <end position="251"/>
    </location>
</feature>
<comment type="subcellular location">
    <subcellularLocation>
        <location evidence="1">Cell membrane</location>
        <topology evidence="1">Multi-pass membrane protein</topology>
    </subcellularLocation>
</comment>
<evidence type="ECO:0000256" key="5">
    <source>
        <dbReference type="ARBA" id="ARBA00023136"/>
    </source>
</evidence>
<dbReference type="Pfam" id="PF02687">
    <property type="entry name" value="FtsX"/>
    <property type="match status" value="1"/>
</dbReference>
<dbReference type="PROSITE" id="PS51257">
    <property type="entry name" value="PROKAR_LIPOPROTEIN"/>
    <property type="match status" value="1"/>
</dbReference>
<protein>
    <submittedName>
        <fullName evidence="8">ABC transporter permease</fullName>
    </submittedName>
</protein>
<keyword evidence="9" id="KW-1185">Reference proteome</keyword>
<evidence type="ECO:0000259" key="7">
    <source>
        <dbReference type="Pfam" id="PF02687"/>
    </source>
</evidence>
<accession>A0ABM6L6W6</accession>
<evidence type="ECO:0000256" key="1">
    <source>
        <dbReference type="ARBA" id="ARBA00004651"/>
    </source>
</evidence>
<evidence type="ECO:0000256" key="4">
    <source>
        <dbReference type="ARBA" id="ARBA00022989"/>
    </source>
</evidence>
<evidence type="ECO:0000256" key="3">
    <source>
        <dbReference type="ARBA" id="ARBA00022692"/>
    </source>
</evidence>
<keyword evidence="4 6" id="KW-1133">Transmembrane helix</keyword>
<evidence type="ECO:0000313" key="8">
    <source>
        <dbReference type="EMBL" id="ASB41172.1"/>
    </source>
</evidence>
<feature type="transmembrane region" description="Helical" evidence="6">
    <location>
        <begin position="278"/>
        <end position="302"/>
    </location>
</feature>
<dbReference type="EMBL" id="CP021422">
    <property type="protein sequence ID" value="ASB41172.1"/>
    <property type="molecule type" value="Genomic_DNA"/>
</dbReference>
<keyword evidence="3 6" id="KW-0812">Transmembrane</keyword>
<evidence type="ECO:0000313" key="9">
    <source>
        <dbReference type="Proteomes" id="UP000196710"/>
    </source>
</evidence>